<dbReference type="InterPro" id="IPR010099">
    <property type="entry name" value="SDR39U1"/>
</dbReference>
<evidence type="ECO:0000313" key="4">
    <source>
        <dbReference type="EMBL" id="KQL54332.1"/>
    </source>
</evidence>
<accession>A0A0Q3WY53</accession>
<dbReference type="SUPFAM" id="SSF51735">
    <property type="entry name" value="NAD(P)-binding Rossmann-fold domains"/>
    <property type="match status" value="1"/>
</dbReference>
<dbReference type="EMBL" id="LJJC01000004">
    <property type="protein sequence ID" value="KQL54332.1"/>
    <property type="molecule type" value="Genomic_DNA"/>
</dbReference>
<evidence type="ECO:0000259" key="2">
    <source>
        <dbReference type="Pfam" id="PF01370"/>
    </source>
</evidence>
<sequence length="294" mass="33650">MKRKIVLAGGTGFIGTYFQKKYQELGYEVKIISRQPSHITWDNHDGIVEALENAEMLINLAGKSVDCRYNEKNKEEILQSRTETTKFLGNAILECQNPPKLWINSSTATIYRHAEDRPMSEEAGEIGTGFSVNVAKEWEKAFFHFSLPRTRQIALRIAIVLGDHGGVIVPFKNLVRFGLGGTQGPGTQKFSWVHVEDIFQIIQFLQEREDLSGVFNCSSPNPVTNRELMMKLRKAMNRKFGLPTPKWMLELGAVLIKTETELILKSRWVIPERLEKEGFHFTYRHIEDAIQQII</sequence>
<dbReference type="STRING" id="157838.AN964_13075"/>
<reference evidence="4 5" key="1">
    <citation type="submission" date="2015-09" db="EMBL/GenBank/DDBJ databases">
        <title>Genome sequencing project for genomic taxonomy and phylogenomics of Bacillus-like bacteria.</title>
        <authorList>
            <person name="Liu B."/>
            <person name="Wang J."/>
            <person name="Zhu Y."/>
            <person name="Liu G."/>
            <person name="Chen Q."/>
            <person name="Chen Z."/>
            <person name="Lan J."/>
            <person name="Che J."/>
            <person name="Ge C."/>
            <person name="Shi H."/>
            <person name="Pan Z."/>
            <person name="Liu X."/>
        </authorList>
    </citation>
    <scope>NUCLEOTIDE SEQUENCE [LARGE SCALE GENOMIC DNA]</scope>
    <source>
        <strain evidence="4 5">LMG 18435</strain>
    </source>
</reference>
<dbReference type="PATRIC" id="fig|157838.3.peg.2904"/>
<dbReference type="PANTHER" id="PTHR11092:SF0">
    <property type="entry name" value="EPIMERASE FAMILY PROTEIN SDR39U1"/>
    <property type="match status" value="1"/>
</dbReference>
<dbReference type="Gene3D" id="3.40.50.720">
    <property type="entry name" value="NAD(P)-binding Rossmann-like Domain"/>
    <property type="match status" value="1"/>
</dbReference>
<feature type="domain" description="DUF1731" evidence="3">
    <location>
        <begin position="244"/>
        <end position="293"/>
    </location>
</feature>
<dbReference type="InterPro" id="IPR036291">
    <property type="entry name" value="NAD(P)-bd_dom_sf"/>
</dbReference>
<dbReference type="InterPro" id="IPR001509">
    <property type="entry name" value="Epimerase_deHydtase"/>
</dbReference>
<comment type="caution">
    <text evidence="4">The sequence shown here is derived from an EMBL/GenBank/DDBJ whole genome shotgun (WGS) entry which is preliminary data.</text>
</comment>
<evidence type="ECO:0000259" key="3">
    <source>
        <dbReference type="Pfam" id="PF08338"/>
    </source>
</evidence>
<organism evidence="4 5">
    <name type="scientific">Heyndrickxia shackletonii</name>
    <dbReference type="NCBI Taxonomy" id="157838"/>
    <lineage>
        <taxon>Bacteria</taxon>
        <taxon>Bacillati</taxon>
        <taxon>Bacillota</taxon>
        <taxon>Bacilli</taxon>
        <taxon>Bacillales</taxon>
        <taxon>Bacillaceae</taxon>
        <taxon>Heyndrickxia</taxon>
    </lineage>
</organism>
<feature type="domain" description="NAD-dependent epimerase/dehydratase" evidence="2">
    <location>
        <begin position="5"/>
        <end position="123"/>
    </location>
</feature>
<dbReference type="Proteomes" id="UP000051888">
    <property type="component" value="Unassembled WGS sequence"/>
</dbReference>
<name>A0A0Q3WY53_9BACI</name>
<dbReference type="NCBIfam" id="TIGR01777">
    <property type="entry name" value="yfcH"/>
    <property type="match status" value="1"/>
</dbReference>
<comment type="similarity">
    <text evidence="1">Belongs to the NAD(P)-dependent epimerase/dehydratase family. SDR39U1 subfamily.</text>
</comment>
<dbReference type="CDD" id="cd05242">
    <property type="entry name" value="SDR_a8"/>
    <property type="match status" value="1"/>
</dbReference>
<evidence type="ECO:0000256" key="1">
    <source>
        <dbReference type="ARBA" id="ARBA00009353"/>
    </source>
</evidence>
<protein>
    <submittedName>
        <fullName evidence="4">NAD-dependent epimerase</fullName>
    </submittedName>
</protein>
<proteinExistence type="inferred from homology"/>
<dbReference type="RefSeq" id="WP_055740102.1">
    <property type="nucleotide sequence ID" value="NZ_JAAIWL010000034.1"/>
</dbReference>
<dbReference type="InterPro" id="IPR013549">
    <property type="entry name" value="DUF1731"/>
</dbReference>
<evidence type="ECO:0000313" key="5">
    <source>
        <dbReference type="Proteomes" id="UP000051888"/>
    </source>
</evidence>
<dbReference type="AlphaFoldDB" id="A0A0Q3WY53"/>
<dbReference type="Pfam" id="PF01370">
    <property type="entry name" value="Epimerase"/>
    <property type="match status" value="1"/>
</dbReference>
<dbReference type="OrthoDB" id="9801773at2"/>
<dbReference type="Pfam" id="PF08338">
    <property type="entry name" value="DUF1731"/>
    <property type="match status" value="1"/>
</dbReference>
<dbReference type="PANTHER" id="PTHR11092">
    <property type="entry name" value="SUGAR NUCLEOTIDE EPIMERASE RELATED"/>
    <property type="match status" value="1"/>
</dbReference>
<keyword evidence="5" id="KW-1185">Reference proteome</keyword>
<gene>
    <name evidence="4" type="ORF">AN964_13075</name>
</gene>